<dbReference type="Gene3D" id="3.30.700.10">
    <property type="entry name" value="Glycoprotein, Type 4 Pilin"/>
    <property type="match status" value="1"/>
</dbReference>
<accession>A0A844G9C6</accession>
<dbReference type="PRINTS" id="PR00813">
    <property type="entry name" value="BCTERIALGSPG"/>
</dbReference>
<evidence type="ECO:0000313" key="4">
    <source>
        <dbReference type="Proteomes" id="UP000435649"/>
    </source>
</evidence>
<comment type="caution">
    <text evidence="3">The sequence shown here is derived from an EMBL/GenBank/DDBJ whole genome shotgun (WGS) entry which is preliminary data.</text>
</comment>
<dbReference type="InterPro" id="IPR012902">
    <property type="entry name" value="N_methyl_site"/>
</dbReference>
<keyword evidence="2" id="KW-0472">Membrane</keyword>
<feature type="transmembrane region" description="Helical" evidence="2">
    <location>
        <begin position="7"/>
        <end position="29"/>
    </location>
</feature>
<dbReference type="SUPFAM" id="SSF54523">
    <property type="entry name" value="Pili subunits"/>
    <property type="match status" value="1"/>
</dbReference>
<dbReference type="PANTHER" id="PTHR30093">
    <property type="entry name" value="GENERAL SECRETION PATHWAY PROTEIN G"/>
    <property type="match status" value="1"/>
</dbReference>
<keyword evidence="4" id="KW-1185">Reference proteome</keyword>
<dbReference type="GO" id="GO:0015627">
    <property type="term" value="C:type II protein secretion system complex"/>
    <property type="evidence" value="ECO:0007669"/>
    <property type="project" value="InterPro"/>
</dbReference>
<evidence type="ECO:0000256" key="1">
    <source>
        <dbReference type="ARBA" id="ARBA00022481"/>
    </source>
</evidence>
<dbReference type="InterPro" id="IPR045584">
    <property type="entry name" value="Pilin-like"/>
</dbReference>
<sequence>MKIRRFTLIELLVVIAIIAILAAMLLPALNKARQKAHTITCVSNMKQIATAIMLYADSNGGWLPPADPWGSYINYLAEYLPNKNDYDPTSKVLLVGPGTSSLAICPTVPRNVEGAKYYTSSYQAFAHPDSYVSWAAHLTQHLWVFKDRSSEWQYSFAIAKMKSSSALFGEKNYVSQDSGYGGRAYVNYLFTNASGNLNGFYSPAWNHSNATNIAFVDGHVSSFKFRGIGNELVDPEYGTIQ</sequence>
<keyword evidence="2" id="KW-0812">Transmembrane</keyword>
<evidence type="ECO:0000313" key="3">
    <source>
        <dbReference type="EMBL" id="MST98859.1"/>
    </source>
</evidence>
<reference evidence="3 4" key="1">
    <citation type="submission" date="2019-08" db="EMBL/GenBank/DDBJ databases">
        <title>In-depth cultivation of the pig gut microbiome towards novel bacterial diversity and tailored functional studies.</title>
        <authorList>
            <person name="Wylensek D."/>
            <person name="Hitch T.C.A."/>
            <person name="Clavel T."/>
        </authorList>
    </citation>
    <scope>NUCLEOTIDE SEQUENCE [LARGE SCALE GENOMIC DNA]</scope>
    <source>
        <strain evidence="3 4">BBE-744-WT-12</strain>
    </source>
</reference>
<dbReference type="NCBIfam" id="TIGR02532">
    <property type="entry name" value="IV_pilin_GFxxxE"/>
    <property type="match status" value="1"/>
</dbReference>
<dbReference type="EMBL" id="VUNS01000024">
    <property type="protein sequence ID" value="MST98859.1"/>
    <property type="molecule type" value="Genomic_DNA"/>
</dbReference>
<keyword evidence="1" id="KW-0488">Methylation</keyword>
<gene>
    <name evidence="3" type="ORF">FYJ85_17630</name>
</gene>
<dbReference type="Proteomes" id="UP000435649">
    <property type="component" value="Unassembled WGS sequence"/>
</dbReference>
<evidence type="ECO:0000256" key="2">
    <source>
        <dbReference type="SAM" id="Phobius"/>
    </source>
</evidence>
<organism evidence="3 4">
    <name type="scientific">Victivallis lenta</name>
    <dbReference type="NCBI Taxonomy" id="2606640"/>
    <lineage>
        <taxon>Bacteria</taxon>
        <taxon>Pseudomonadati</taxon>
        <taxon>Lentisphaerota</taxon>
        <taxon>Lentisphaeria</taxon>
        <taxon>Victivallales</taxon>
        <taxon>Victivallaceae</taxon>
        <taxon>Victivallis</taxon>
    </lineage>
</organism>
<protein>
    <submittedName>
        <fullName evidence="3">Prepilin-type N-terminal cleavage/methylation domain-containing protein</fullName>
    </submittedName>
</protein>
<proteinExistence type="predicted"/>
<dbReference type="AlphaFoldDB" id="A0A844G9C6"/>
<dbReference type="InterPro" id="IPR000983">
    <property type="entry name" value="Bac_GSPG_pilin"/>
</dbReference>
<name>A0A844G9C6_9BACT</name>
<dbReference type="GO" id="GO:0015628">
    <property type="term" value="P:protein secretion by the type II secretion system"/>
    <property type="evidence" value="ECO:0007669"/>
    <property type="project" value="InterPro"/>
</dbReference>
<keyword evidence="2" id="KW-1133">Transmembrane helix</keyword>